<feature type="compositionally biased region" description="Basic and acidic residues" evidence="6">
    <location>
        <begin position="273"/>
        <end position="305"/>
    </location>
</feature>
<feature type="domain" description="Tetratricopeptide SHNi-TPR" evidence="7">
    <location>
        <begin position="453"/>
        <end position="486"/>
    </location>
</feature>
<accession>A0AAV2ZV31</accession>
<dbReference type="InterPro" id="IPR051730">
    <property type="entry name" value="NASP-like"/>
</dbReference>
<organism evidence="8 9">
    <name type="scientific">Pyxicephalus adspersus</name>
    <name type="common">African bullfrog</name>
    <dbReference type="NCBI Taxonomy" id="30357"/>
    <lineage>
        <taxon>Eukaryota</taxon>
        <taxon>Metazoa</taxon>
        <taxon>Chordata</taxon>
        <taxon>Craniata</taxon>
        <taxon>Vertebrata</taxon>
        <taxon>Euteleostomi</taxon>
        <taxon>Amphibia</taxon>
        <taxon>Batrachia</taxon>
        <taxon>Anura</taxon>
        <taxon>Neobatrachia</taxon>
        <taxon>Ranoidea</taxon>
        <taxon>Pyxicephalidae</taxon>
        <taxon>Pyxicephalinae</taxon>
        <taxon>Pyxicephalus</taxon>
    </lineage>
</organism>
<feature type="compositionally biased region" description="Basic and acidic residues" evidence="6">
    <location>
        <begin position="554"/>
        <end position="571"/>
    </location>
</feature>
<keyword evidence="3" id="KW-0677">Repeat</keyword>
<keyword evidence="5" id="KW-0539">Nucleus</keyword>
<dbReference type="PANTHER" id="PTHR15081">
    <property type="entry name" value="NUCLEAR AUTOANTIGENIC SPERM PROTEIN NASP -RELATED"/>
    <property type="match status" value="1"/>
</dbReference>
<feature type="region of interest" description="Disordered" evidence="6">
    <location>
        <begin position="547"/>
        <end position="595"/>
    </location>
</feature>
<keyword evidence="9" id="KW-1185">Reference proteome</keyword>
<dbReference type="InterPro" id="IPR019734">
    <property type="entry name" value="TPR_rpt"/>
</dbReference>
<reference evidence="8" key="1">
    <citation type="thesis" date="2020" institute="ProQuest LLC" country="789 East Eisenhower Parkway, Ann Arbor, MI, USA">
        <title>Comparative Genomics and Chromosome Evolution.</title>
        <authorList>
            <person name="Mudd A.B."/>
        </authorList>
    </citation>
    <scope>NUCLEOTIDE SEQUENCE</scope>
    <source>
        <strain evidence="8">1538</strain>
        <tissue evidence="8">Blood</tissue>
    </source>
</reference>
<evidence type="ECO:0000256" key="4">
    <source>
        <dbReference type="ARBA" id="ARBA00022803"/>
    </source>
</evidence>
<comment type="subcellular location">
    <subcellularLocation>
        <location evidence="1">Nucleus</location>
    </subcellularLocation>
</comment>
<dbReference type="GO" id="GO:0034080">
    <property type="term" value="P:CENP-A containing chromatin assembly"/>
    <property type="evidence" value="ECO:0007669"/>
    <property type="project" value="TreeGrafter"/>
</dbReference>
<dbReference type="Proteomes" id="UP001181693">
    <property type="component" value="Unassembled WGS sequence"/>
</dbReference>
<dbReference type="InterPro" id="IPR019544">
    <property type="entry name" value="Tetratricopeptide_SHNi-TPR_dom"/>
</dbReference>
<comment type="caution">
    <text evidence="8">The sequence shown here is derived from an EMBL/GenBank/DDBJ whole genome shotgun (WGS) entry which is preliminary data.</text>
</comment>
<evidence type="ECO:0000313" key="8">
    <source>
        <dbReference type="EMBL" id="DBA17748.1"/>
    </source>
</evidence>
<comment type="similarity">
    <text evidence="2">Belongs to the NASP family.</text>
</comment>
<dbReference type="Gene3D" id="1.25.40.10">
    <property type="entry name" value="Tetratricopeptide repeat domain"/>
    <property type="match status" value="1"/>
</dbReference>
<dbReference type="Pfam" id="PF10516">
    <property type="entry name" value="SHNi-TPR"/>
    <property type="match status" value="1"/>
</dbReference>
<feature type="compositionally biased region" description="Low complexity" evidence="6">
    <location>
        <begin position="322"/>
        <end position="334"/>
    </location>
</feature>
<dbReference type="GO" id="GO:0005654">
    <property type="term" value="C:nucleoplasm"/>
    <property type="evidence" value="ECO:0007669"/>
    <property type="project" value="TreeGrafter"/>
</dbReference>
<protein>
    <recommendedName>
        <fullName evidence="7">Tetratricopeptide SHNi-TPR domain-containing protein</fullName>
    </recommendedName>
</protein>
<dbReference type="AlphaFoldDB" id="A0AAV2ZV31"/>
<feature type="compositionally biased region" description="Basic and acidic residues" evidence="6">
    <location>
        <begin position="129"/>
        <end position="168"/>
    </location>
</feature>
<dbReference type="SMART" id="SM00028">
    <property type="entry name" value="TPR"/>
    <property type="match status" value="3"/>
</dbReference>
<dbReference type="EMBL" id="DYDO01000009">
    <property type="protein sequence ID" value="DBA17748.1"/>
    <property type="molecule type" value="Genomic_DNA"/>
</dbReference>
<feature type="compositionally biased region" description="Polar residues" evidence="6">
    <location>
        <begin position="169"/>
        <end position="178"/>
    </location>
</feature>
<evidence type="ECO:0000256" key="2">
    <source>
        <dbReference type="ARBA" id="ARBA00008402"/>
    </source>
</evidence>
<dbReference type="SUPFAM" id="SSF48452">
    <property type="entry name" value="TPR-like"/>
    <property type="match status" value="1"/>
</dbReference>
<dbReference type="PANTHER" id="PTHR15081:SF1">
    <property type="entry name" value="NUCLEAR AUTOANTIGENIC SPERM PROTEIN"/>
    <property type="match status" value="1"/>
</dbReference>
<gene>
    <name evidence="8" type="ORF">GDO54_016075</name>
</gene>
<feature type="compositionally biased region" description="Acidic residues" evidence="6">
    <location>
        <begin position="90"/>
        <end position="103"/>
    </location>
</feature>
<evidence type="ECO:0000256" key="3">
    <source>
        <dbReference type="ARBA" id="ARBA00022737"/>
    </source>
</evidence>
<feature type="region of interest" description="Disordered" evidence="6">
    <location>
        <begin position="90"/>
        <end position="402"/>
    </location>
</feature>
<name>A0AAV2ZV31_PYXAD</name>
<dbReference type="InterPro" id="IPR011990">
    <property type="entry name" value="TPR-like_helical_dom_sf"/>
</dbReference>
<dbReference type="GO" id="GO:0006335">
    <property type="term" value="P:DNA replication-dependent chromatin assembly"/>
    <property type="evidence" value="ECO:0007669"/>
    <property type="project" value="TreeGrafter"/>
</dbReference>
<proteinExistence type="inferred from homology"/>
<evidence type="ECO:0000256" key="6">
    <source>
        <dbReference type="SAM" id="MobiDB-lite"/>
    </source>
</evidence>
<dbReference type="GO" id="GO:0042393">
    <property type="term" value="F:histone binding"/>
    <property type="evidence" value="ECO:0007669"/>
    <property type="project" value="TreeGrafter"/>
</dbReference>
<sequence>MAEKTVPGPSAKIEDVDNEAKKLLGVGSKHMVMRDFHQAVSVLQEACKLLAKKYGETADQCADAFFSYGVALLELARMENGVLGNALEGMPEEEDDEKEEEDPNIPSASNLDKKQRKKLREQVYDAMAEEEKPEKSDAGEPSTDEKAENDVHMEEDKPSEDKDTKETTNGDATESSSETVEKRTAGEAVTEEKSADESKEVEGASESKAKAAEGAGESKAEEVESKDKEVEGAGESKAEEGESKDKEVEGAGESKAEEGESKDKEAEGAGESKAVEDESKDKEAEGASESKAKAAKGEVKAKETEAADEDMEASEKTEDSSEAPAEKAASSTTPESKDSKPSAEEAETGKPSAEEAETGKPSAEETETTKPSAEETETTKSSAGTKEKPEGLEEEAEPMEAEGNLVVTCSGCQQEDEEEVSNLQLAWEMLDLSKVIYMRQQDKDSKLKVAQTCEKLGEVCIESENYSQAVEDFLVCLNIQKENLEEHDRLLAETHYQLALAYHYSSKHDSAICHFTQSTEVIEKKAPADKSEDSTVPVTNCVSDISHLVRKKRKPEEESPVKEAKKSKSEPVENGSGNGDAVVPTNEEVEKAEVS</sequence>
<feature type="compositionally biased region" description="Basic and acidic residues" evidence="6">
    <location>
        <begin position="179"/>
        <end position="267"/>
    </location>
</feature>
<evidence type="ECO:0000313" key="9">
    <source>
        <dbReference type="Proteomes" id="UP001181693"/>
    </source>
</evidence>
<evidence type="ECO:0000259" key="7">
    <source>
        <dbReference type="Pfam" id="PF10516"/>
    </source>
</evidence>
<evidence type="ECO:0000256" key="5">
    <source>
        <dbReference type="ARBA" id="ARBA00023242"/>
    </source>
</evidence>
<keyword evidence="4" id="KW-0802">TPR repeat</keyword>
<evidence type="ECO:0000256" key="1">
    <source>
        <dbReference type="ARBA" id="ARBA00004123"/>
    </source>
</evidence>